<dbReference type="GO" id="GO:0016301">
    <property type="term" value="F:kinase activity"/>
    <property type="evidence" value="ECO:0007669"/>
    <property type="project" value="UniProtKB-KW"/>
</dbReference>
<keyword evidence="2" id="KW-0808">Transferase</keyword>
<keyword evidence="2" id="KW-0418">Kinase</keyword>
<organism evidence="2 3">
    <name type="scientific">Takifugu flavidus</name>
    <name type="common">sansaifugu</name>
    <dbReference type="NCBI Taxonomy" id="433684"/>
    <lineage>
        <taxon>Eukaryota</taxon>
        <taxon>Metazoa</taxon>
        <taxon>Chordata</taxon>
        <taxon>Craniata</taxon>
        <taxon>Vertebrata</taxon>
        <taxon>Euteleostomi</taxon>
        <taxon>Actinopterygii</taxon>
        <taxon>Neopterygii</taxon>
        <taxon>Teleostei</taxon>
        <taxon>Neoteleostei</taxon>
        <taxon>Acanthomorphata</taxon>
        <taxon>Eupercaria</taxon>
        <taxon>Tetraodontiformes</taxon>
        <taxon>Tetradontoidea</taxon>
        <taxon>Tetraodontidae</taxon>
        <taxon>Takifugu</taxon>
    </lineage>
</organism>
<keyword evidence="3" id="KW-1185">Reference proteome</keyword>
<sequence length="121" mass="13754">MEQMSCAEALKRKQNNLMVANVLGPSKKNKNKKTQKKRKKFSKGRRLGVSVLTKTNEPLSSVGLALCLLEAPPSRYIMAMTSQSSCFSMSNHTKERVTMAKVTLENFYSNLITQHEEREMR</sequence>
<reference evidence="2 3" key="1">
    <citation type="submission" date="2019-04" db="EMBL/GenBank/DDBJ databases">
        <title>Chromosome genome assembly for Takifugu flavidus.</title>
        <authorList>
            <person name="Xiao S."/>
        </authorList>
    </citation>
    <scope>NUCLEOTIDE SEQUENCE [LARGE SCALE GENOMIC DNA]</scope>
    <source>
        <strain evidence="2">HTHZ2018</strain>
        <tissue evidence="2">Muscle</tissue>
    </source>
</reference>
<comment type="caution">
    <text evidence="2">The sequence shown here is derived from an EMBL/GenBank/DDBJ whole genome shotgun (WGS) entry which is preliminary data.</text>
</comment>
<dbReference type="Proteomes" id="UP000324091">
    <property type="component" value="Chromosome 8"/>
</dbReference>
<accession>A0A5C6MNM6</accession>
<evidence type="ECO:0000256" key="1">
    <source>
        <dbReference type="SAM" id="MobiDB-lite"/>
    </source>
</evidence>
<dbReference type="AlphaFoldDB" id="A0A5C6MNM6"/>
<evidence type="ECO:0000313" key="3">
    <source>
        <dbReference type="Proteomes" id="UP000324091"/>
    </source>
</evidence>
<evidence type="ECO:0000313" key="2">
    <source>
        <dbReference type="EMBL" id="TWW56389.1"/>
    </source>
</evidence>
<feature type="compositionally biased region" description="Basic residues" evidence="1">
    <location>
        <begin position="27"/>
        <end position="45"/>
    </location>
</feature>
<name>A0A5C6MNM6_9TELE</name>
<dbReference type="EMBL" id="RHFK02000021">
    <property type="protein sequence ID" value="TWW56389.1"/>
    <property type="molecule type" value="Genomic_DNA"/>
</dbReference>
<proteinExistence type="predicted"/>
<protein>
    <submittedName>
        <fullName evidence="2">Serine/threonine-protein kinase 38</fullName>
    </submittedName>
</protein>
<feature type="region of interest" description="Disordered" evidence="1">
    <location>
        <begin position="23"/>
        <end position="45"/>
    </location>
</feature>
<gene>
    <name evidence="2" type="ORF">D4764_08G0003760</name>
</gene>